<comment type="caution">
    <text evidence="1">The sequence shown here is derived from an EMBL/GenBank/DDBJ whole genome shotgun (WGS) entry which is preliminary data.</text>
</comment>
<evidence type="ECO:0000313" key="1">
    <source>
        <dbReference type="EMBL" id="MEB3102853.1"/>
    </source>
</evidence>
<gene>
    <name evidence="1" type="ORF">VF724_14430</name>
</gene>
<dbReference type="EMBL" id="JAYJLD010000023">
    <property type="protein sequence ID" value="MEB3102853.1"/>
    <property type="molecule type" value="Genomic_DNA"/>
</dbReference>
<accession>A0ABU5ZK09</accession>
<name>A0ABU5ZK09_9BACL</name>
<proteinExistence type="predicted"/>
<dbReference type="Proteomes" id="UP001310386">
    <property type="component" value="Unassembled WGS sequence"/>
</dbReference>
<protein>
    <submittedName>
        <fullName evidence="1">Uncharacterized protein</fullName>
    </submittedName>
</protein>
<keyword evidence="2" id="KW-1185">Reference proteome</keyword>
<sequence>MNDAVTLLSQFRRRPAQQSQHLGEDDVVKKWYARIVKECRQAIRLLRERLSFLFLMGSRNTSFPEPFRRGNVLYGQQTTE</sequence>
<organism evidence="1 2">
    <name type="scientific">Ferviditalea candida</name>
    <dbReference type="NCBI Taxonomy" id="3108399"/>
    <lineage>
        <taxon>Bacteria</taxon>
        <taxon>Bacillati</taxon>
        <taxon>Bacillota</taxon>
        <taxon>Bacilli</taxon>
        <taxon>Bacillales</taxon>
        <taxon>Paenibacillaceae</taxon>
        <taxon>Ferviditalea</taxon>
    </lineage>
</organism>
<evidence type="ECO:0000313" key="2">
    <source>
        <dbReference type="Proteomes" id="UP001310386"/>
    </source>
</evidence>
<reference evidence="1" key="1">
    <citation type="submission" date="2023-12" db="EMBL/GenBank/DDBJ databases">
        <title>Fervidustalea candida gen. nov., sp. nov., a novel member of the family Paenibacillaceae isolated from a geothermal area.</title>
        <authorList>
            <person name="Li W.-J."/>
            <person name="Jiao J.-Y."/>
            <person name="Chen Y."/>
        </authorList>
    </citation>
    <scope>NUCLEOTIDE SEQUENCE</scope>
    <source>
        <strain evidence="1">SYSU GA230002</strain>
    </source>
</reference>
<dbReference type="RefSeq" id="WP_371754977.1">
    <property type="nucleotide sequence ID" value="NZ_JAYJLD010000023.1"/>
</dbReference>